<accession>A0A918LEB6</accession>
<feature type="domain" description="HTH lysR-type" evidence="5">
    <location>
        <begin position="10"/>
        <end position="67"/>
    </location>
</feature>
<dbReference type="Proteomes" id="UP000660680">
    <property type="component" value="Unassembled WGS sequence"/>
</dbReference>
<gene>
    <name evidence="6" type="ORF">GCM10010171_32630</name>
</gene>
<dbReference type="SUPFAM" id="SSF46785">
    <property type="entry name" value="Winged helix' DNA-binding domain"/>
    <property type="match status" value="1"/>
</dbReference>
<evidence type="ECO:0000313" key="6">
    <source>
        <dbReference type="EMBL" id="GGS35533.1"/>
    </source>
</evidence>
<evidence type="ECO:0000256" key="1">
    <source>
        <dbReference type="ARBA" id="ARBA00009437"/>
    </source>
</evidence>
<evidence type="ECO:0000313" key="7">
    <source>
        <dbReference type="Proteomes" id="UP000660680"/>
    </source>
</evidence>
<dbReference type="PANTHER" id="PTHR30346:SF29">
    <property type="entry name" value="LYSR SUBSTRATE-BINDING"/>
    <property type="match status" value="1"/>
</dbReference>
<dbReference type="GO" id="GO:0003700">
    <property type="term" value="F:DNA-binding transcription factor activity"/>
    <property type="evidence" value="ECO:0007669"/>
    <property type="project" value="InterPro"/>
</dbReference>
<dbReference type="AlphaFoldDB" id="A0A918LEB6"/>
<dbReference type="RefSeq" id="WP_189211229.1">
    <property type="nucleotide sequence ID" value="NZ_BMRB01000002.1"/>
</dbReference>
<dbReference type="Gene3D" id="3.40.190.10">
    <property type="entry name" value="Periplasmic binding protein-like II"/>
    <property type="match status" value="2"/>
</dbReference>
<evidence type="ECO:0000256" key="4">
    <source>
        <dbReference type="ARBA" id="ARBA00023163"/>
    </source>
</evidence>
<comment type="caution">
    <text evidence="6">The sequence shown here is derived from an EMBL/GenBank/DDBJ whole genome shotgun (WGS) entry which is preliminary data.</text>
</comment>
<dbReference type="InterPro" id="IPR000847">
    <property type="entry name" value="LysR_HTH_N"/>
</dbReference>
<dbReference type="EMBL" id="BMRB01000002">
    <property type="protein sequence ID" value="GGS35533.1"/>
    <property type="molecule type" value="Genomic_DNA"/>
</dbReference>
<reference evidence="6" key="2">
    <citation type="submission" date="2020-09" db="EMBL/GenBank/DDBJ databases">
        <authorList>
            <person name="Sun Q."/>
            <person name="Ohkuma M."/>
        </authorList>
    </citation>
    <scope>NUCLEOTIDE SEQUENCE</scope>
    <source>
        <strain evidence="6">JCM 3276</strain>
    </source>
</reference>
<dbReference type="PANTHER" id="PTHR30346">
    <property type="entry name" value="TRANSCRIPTIONAL DUAL REGULATOR HCAR-RELATED"/>
    <property type="match status" value="1"/>
</dbReference>
<dbReference type="GO" id="GO:0032993">
    <property type="term" value="C:protein-DNA complex"/>
    <property type="evidence" value="ECO:0007669"/>
    <property type="project" value="TreeGrafter"/>
</dbReference>
<dbReference type="PROSITE" id="PS50931">
    <property type="entry name" value="HTH_LYSR"/>
    <property type="match status" value="1"/>
</dbReference>
<dbReference type="Pfam" id="PF03466">
    <property type="entry name" value="LysR_substrate"/>
    <property type="match status" value="1"/>
</dbReference>
<protein>
    <submittedName>
        <fullName evidence="6">LysR family transcriptional regulator</fullName>
    </submittedName>
</protein>
<dbReference type="InterPro" id="IPR005119">
    <property type="entry name" value="LysR_subst-bd"/>
</dbReference>
<keyword evidence="4" id="KW-0804">Transcription</keyword>
<evidence type="ECO:0000259" key="5">
    <source>
        <dbReference type="PROSITE" id="PS50931"/>
    </source>
</evidence>
<keyword evidence="3" id="KW-0238">DNA-binding</keyword>
<dbReference type="Pfam" id="PF00126">
    <property type="entry name" value="HTH_1"/>
    <property type="match status" value="1"/>
</dbReference>
<proteinExistence type="inferred from homology"/>
<dbReference type="GO" id="GO:0003677">
    <property type="term" value="F:DNA binding"/>
    <property type="evidence" value="ECO:0007669"/>
    <property type="project" value="UniProtKB-KW"/>
</dbReference>
<organism evidence="6 7">
    <name type="scientific">Actinokineospora fastidiosa</name>
    <dbReference type="NCBI Taxonomy" id="1816"/>
    <lineage>
        <taxon>Bacteria</taxon>
        <taxon>Bacillati</taxon>
        <taxon>Actinomycetota</taxon>
        <taxon>Actinomycetes</taxon>
        <taxon>Pseudonocardiales</taxon>
        <taxon>Pseudonocardiaceae</taxon>
        <taxon>Actinokineospora</taxon>
    </lineage>
</organism>
<comment type="similarity">
    <text evidence="1">Belongs to the LysR transcriptional regulatory family.</text>
</comment>
<dbReference type="SUPFAM" id="SSF53850">
    <property type="entry name" value="Periplasmic binding protein-like II"/>
    <property type="match status" value="1"/>
</dbReference>
<dbReference type="InterPro" id="IPR036388">
    <property type="entry name" value="WH-like_DNA-bd_sf"/>
</dbReference>
<sequence length="306" mass="32734">MTPLSVDFMDDLRRLRVLREFRERGSVTATAAALHLTASAVSQQLAGLSRHLGFPVTRPEGRRVVLTPRARRLLDHADAVFARIERARHDLDSWDDVTHGAVTVGAFPTAITGLLPRFLDRVRAAAPALRIRLCEAEPPALFDQLDAGRITVGLAVSFAGSPATADPRYHRVDLGPDELDAALPADHPLAGEERIALTALATEPWVSGDGQGCCGAITATACAAAGFVPDIVHQTNDWQAVAQLVAHGHGVALIPRLAQRSLPDGLVVRPIADPAPRRHLFAAVPEGAQDSPVIDLVLTELRASRE</sequence>
<evidence type="ECO:0000256" key="2">
    <source>
        <dbReference type="ARBA" id="ARBA00023015"/>
    </source>
</evidence>
<name>A0A918LEB6_9PSEU</name>
<keyword evidence="2" id="KW-0805">Transcription regulation</keyword>
<dbReference type="CDD" id="cd08423">
    <property type="entry name" value="PBP2_LTTR_like_6"/>
    <property type="match status" value="1"/>
</dbReference>
<dbReference type="InterPro" id="IPR036390">
    <property type="entry name" value="WH_DNA-bd_sf"/>
</dbReference>
<reference evidence="6" key="1">
    <citation type="journal article" date="2014" name="Int. J. Syst. Evol. Microbiol.">
        <title>Complete genome sequence of Corynebacterium casei LMG S-19264T (=DSM 44701T), isolated from a smear-ripened cheese.</title>
        <authorList>
            <consortium name="US DOE Joint Genome Institute (JGI-PGF)"/>
            <person name="Walter F."/>
            <person name="Albersmeier A."/>
            <person name="Kalinowski J."/>
            <person name="Ruckert C."/>
        </authorList>
    </citation>
    <scope>NUCLEOTIDE SEQUENCE</scope>
    <source>
        <strain evidence="6">JCM 3276</strain>
    </source>
</reference>
<dbReference type="Gene3D" id="1.10.10.10">
    <property type="entry name" value="Winged helix-like DNA-binding domain superfamily/Winged helix DNA-binding domain"/>
    <property type="match status" value="1"/>
</dbReference>
<keyword evidence="7" id="KW-1185">Reference proteome</keyword>
<evidence type="ECO:0000256" key="3">
    <source>
        <dbReference type="ARBA" id="ARBA00023125"/>
    </source>
</evidence>